<evidence type="ECO:0000313" key="3">
    <source>
        <dbReference type="Proteomes" id="UP001054837"/>
    </source>
</evidence>
<proteinExistence type="predicted"/>
<feature type="compositionally biased region" description="Polar residues" evidence="1">
    <location>
        <begin position="102"/>
        <end position="121"/>
    </location>
</feature>
<feature type="compositionally biased region" description="Basic residues" evidence="1">
    <location>
        <begin position="42"/>
        <end position="53"/>
    </location>
</feature>
<dbReference type="AlphaFoldDB" id="A0AAV4TZZ1"/>
<feature type="compositionally biased region" description="Low complexity" evidence="1">
    <location>
        <begin position="15"/>
        <end position="33"/>
    </location>
</feature>
<feature type="region of interest" description="Disordered" evidence="1">
    <location>
        <begin position="15"/>
        <end position="60"/>
    </location>
</feature>
<keyword evidence="3" id="KW-1185">Reference proteome</keyword>
<organism evidence="2 3">
    <name type="scientific">Caerostris darwini</name>
    <dbReference type="NCBI Taxonomy" id="1538125"/>
    <lineage>
        <taxon>Eukaryota</taxon>
        <taxon>Metazoa</taxon>
        <taxon>Ecdysozoa</taxon>
        <taxon>Arthropoda</taxon>
        <taxon>Chelicerata</taxon>
        <taxon>Arachnida</taxon>
        <taxon>Araneae</taxon>
        <taxon>Araneomorphae</taxon>
        <taxon>Entelegynae</taxon>
        <taxon>Araneoidea</taxon>
        <taxon>Araneidae</taxon>
        <taxon>Caerostris</taxon>
    </lineage>
</organism>
<accession>A0AAV4TZZ1</accession>
<evidence type="ECO:0000313" key="2">
    <source>
        <dbReference type="EMBL" id="GIY51078.1"/>
    </source>
</evidence>
<evidence type="ECO:0000256" key="1">
    <source>
        <dbReference type="SAM" id="MobiDB-lite"/>
    </source>
</evidence>
<reference evidence="2 3" key="1">
    <citation type="submission" date="2021-06" db="EMBL/GenBank/DDBJ databases">
        <title>Caerostris darwini draft genome.</title>
        <authorList>
            <person name="Kono N."/>
            <person name="Arakawa K."/>
        </authorList>
    </citation>
    <scope>NUCLEOTIDE SEQUENCE [LARGE SCALE GENOMIC DNA]</scope>
</reference>
<feature type="region of interest" description="Disordered" evidence="1">
    <location>
        <begin position="89"/>
        <end position="121"/>
    </location>
</feature>
<protein>
    <submittedName>
        <fullName evidence="2">Uncharacterized protein</fullName>
    </submittedName>
</protein>
<dbReference type="EMBL" id="BPLQ01010494">
    <property type="protein sequence ID" value="GIY51078.1"/>
    <property type="molecule type" value="Genomic_DNA"/>
</dbReference>
<dbReference type="Proteomes" id="UP001054837">
    <property type="component" value="Unassembled WGS sequence"/>
</dbReference>
<comment type="caution">
    <text evidence="2">The sequence shown here is derived from an EMBL/GenBank/DDBJ whole genome shotgun (WGS) entry which is preliminary data.</text>
</comment>
<name>A0AAV4TZZ1_9ARAC</name>
<gene>
    <name evidence="2" type="ORF">CDAR_200701</name>
</gene>
<sequence length="121" mass="13896">MSHRFVRRNLRRQASAISLDSSSKVSSPSASPRRLSRNTPQYHRRTVRIPGHQHPRDRSVILSWRSGRSGINSPRRRAVWRAWLRRPTPAGDQYGLHHSRQNGRGNAGSASRMRSSLPNRE</sequence>